<sequence length="209" mass="23019">MGMFDYYKPTSEHRCPVCQRPLLEWQGKDGPCALFVWAEGCAWPLDQAASDDACLDPEDLQTWRLPPSFEIYSYDCPDHQPIGADCLAPDGVWSSTILRRYIGSLSRKPGVLIAFVNWANGLAAVTNQTTLEVTVTLCEPTPHPSARADIDTPGKVARITFWASRSYHAEILASDSGEVLYSKYGSAEADESLTAVFRPFLEQLGLSVA</sequence>
<proteinExistence type="predicted"/>
<protein>
    <submittedName>
        <fullName evidence="1">Uncharacterized protein</fullName>
    </submittedName>
</protein>
<evidence type="ECO:0000313" key="1">
    <source>
        <dbReference type="EMBL" id="MFC4311214.1"/>
    </source>
</evidence>
<dbReference type="Pfam" id="PF24689">
    <property type="entry name" value="TriTu"/>
    <property type="match status" value="1"/>
</dbReference>
<evidence type="ECO:0000313" key="2">
    <source>
        <dbReference type="Proteomes" id="UP001595904"/>
    </source>
</evidence>
<dbReference type="Proteomes" id="UP001595904">
    <property type="component" value="Unassembled WGS sequence"/>
</dbReference>
<name>A0ABV8SY18_9GAMM</name>
<dbReference type="RefSeq" id="WP_380599350.1">
    <property type="nucleotide sequence ID" value="NZ_JBHSDU010000003.1"/>
</dbReference>
<gene>
    <name evidence="1" type="ORF">ACFPN2_19100</name>
</gene>
<accession>A0ABV8SY18</accession>
<dbReference type="EMBL" id="JBHSDU010000003">
    <property type="protein sequence ID" value="MFC4311214.1"/>
    <property type="molecule type" value="Genomic_DNA"/>
</dbReference>
<organism evidence="1 2">
    <name type="scientific">Steroidobacter flavus</name>
    <dbReference type="NCBI Taxonomy" id="1842136"/>
    <lineage>
        <taxon>Bacteria</taxon>
        <taxon>Pseudomonadati</taxon>
        <taxon>Pseudomonadota</taxon>
        <taxon>Gammaproteobacteria</taxon>
        <taxon>Steroidobacterales</taxon>
        <taxon>Steroidobacteraceae</taxon>
        <taxon>Steroidobacter</taxon>
    </lineage>
</organism>
<dbReference type="InterPro" id="IPR057062">
    <property type="entry name" value="TriTu"/>
</dbReference>
<comment type="caution">
    <text evidence="1">The sequence shown here is derived from an EMBL/GenBank/DDBJ whole genome shotgun (WGS) entry which is preliminary data.</text>
</comment>
<reference evidence="2" key="1">
    <citation type="journal article" date="2019" name="Int. J. Syst. Evol. Microbiol.">
        <title>The Global Catalogue of Microorganisms (GCM) 10K type strain sequencing project: providing services to taxonomists for standard genome sequencing and annotation.</title>
        <authorList>
            <consortium name="The Broad Institute Genomics Platform"/>
            <consortium name="The Broad Institute Genome Sequencing Center for Infectious Disease"/>
            <person name="Wu L."/>
            <person name="Ma J."/>
        </authorList>
    </citation>
    <scope>NUCLEOTIDE SEQUENCE [LARGE SCALE GENOMIC DNA]</scope>
    <source>
        <strain evidence="2">CGMCC 1.10759</strain>
    </source>
</reference>
<keyword evidence="2" id="KW-1185">Reference proteome</keyword>